<sequence>MNLNQVLDDLSEGEGLHREFKEAREHLPRNLFETVCAFLNTDGGTIFLGVADDGAIKGVDPAAAERMKADLANLSNNPQKVDPPWLLFPQTFEIDEKTIIAVQVPLSSQLHKTGGNIILRSEDGDYRVQGTHQLAGLINRKLGLFTEQRTLPFATMDDLRPELFDRARRLMRSYNSKHPWIGLSDEEMLRIGGFYTQTEETGQHHLTLAAILMFGTDQAIQQAAPAYKFDCLLRRDNVDRYDDRVLIYTNLIDAYDQMMEFVEKHLNDPFHLEGDMRISLRDKIFREALSNIISHREYTGGAPARLMIYRDKVILDNPCTQHHFGEITPQNLRPFSKNPTICKFMIQLGRFDQLGSGVTNINKYLPLYTNGAKPIFKETAHGFELTLPLTAEKEAPPPKSAQVEAQEEAQVRHKLGTSQAQVEAQVALRILQACRMQPLSSRDIATVLGHKTLSGNLRAIIPHLRALELMEYTIPETPRSRQQKYRLTAKGLTLLENESPEITGEVTGEVAGKGTKSAPSRHQVEAQVTPQVTGKGTKSKPSGDYVGTKSGLSRDQVDILVKCREENAIGALMEISGRTDRTKFRNQVLNPLLTDGLVEMTIPDKPRSSKQKYRLTDKGRQLLENGS</sequence>
<accession>A0A6C2UE16</accession>
<evidence type="ECO:0000256" key="1">
    <source>
        <dbReference type="SAM" id="MobiDB-lite"/>
    </source>
</evidence>
<dbReference type="PANTHER" id="PTHR30595:SF6">
    <property type="entry name" value="SCHLAFEN ALBA-2 DOMAIN-CONTAINING PROTEIN"/>
    <property type="match status" value="1"/>
</dbReference>
<evidence type="ECO:0000313" key="5">
    <source>
        <dbReference type="Proteomes" id="UP000366872"/>
    </source>
</evidence>
<feature type="domain" description="Filamentation induced by cAMP protein Fic-like C-terminal" evidence="3">
    <location>
        <begin position="555"/>
        <end position="616"/>
    </location>
</feature>
<dbReference type="AlphaFoldDB" id="A0A6C2UE16"/>
<dbReference type="EMBL" id="CAAHFG010000004">
    <property type="protein sequence ID" value="VGO17456.1"/>
    <property type="molecule type" value="Genomic_DNA"/>
</dbReference>
<keyword evidence="5" id="KW-1185">Reference proteome</keyword>
<dbReference type="InterPro" id="IPR038475">
    <property type="entry name" value="RecG_C_sf"/>
</dbReference>
<dbReference type="Gene3D" id="3.30.950.30">
    <property type="entry name" value="Schlafen, AAA domain"/>
    <property type="match status" value="1"/>
</dbReference>
<dbReference type="InterPro" id="IPR038461">
    <property type="entry name" value="Schlafen_AlbA_2_dom_sf"/>
</dbReference>
<name>A0A6C2UE16_PONDE</name>
<dbReference type="Pfam" id="PF21247">
    <property type="entry name" value="Fic-like_C"/>
    <property type="match status" value="1"/>
</dbReference>
<dbReference type="InterPro" id="IPR049514">
    <property type="entry name" value="Fic-like_C"/>
</dbReference>
<dbReference type="RefSeq" id="WP_136082926.1">
    <property type="nucleotide sequence ID" value="NZ_CAAHFG010000004.1"/>
</dbReference>
<organism evidence="4 5">
    <name type="scientific">Pontiella desulfatans</name>
    <dbReference type="NCBI Taxonomy" id="2750659"/>
    <lineage>
        <taxon>Bacteria</taxon>
        <taxon>Pseudomonadati</taxon>
        <taxon>Kiritimatiellota</taxon>
        <taxon>Kiritimatiellia</taxon>
        <taxon>Kiritimatiellales</taxon>
        <taxon>Pontiellaceae</taxon>
        <taxon>Pontiella</taxon>
    </lineage>
</organism>
<protein>
    <submittedName>
        <fullName evidence="4">Uncharacterized protein</fullName>
    </submittedName>
</protein>
<gene>
    <name evidence="4" type="ORF">PDESU_06052</name>
</gene>
<dbReference type="PANTHER" id="PTHR30595">
    <property type="entry name" value="GLPR-RELATED TRANSCRIPTIONAL REPRESSOR"/>
    <property type="match status" value="1"/>
</dbReference>
<dbReference type="Proteomes" id="UP000366872">
    <property type="component" value="Unassembled WGS sequence"/>
</dbReference>
<dbReference type="InterPro" id="IPR007421">
    <property type="entry name" value="Schlafen_AlbA_2_dom"/>
</dbReference>
<feature type="region of interest" description="Disordered" evidence="1">
    <location>
        <begin position="508"/>
        <end position="550"/>
    </location>
</feature>
<feature type="compositionally biased region" description="Polar residues" evidence="1">
    <location>
        <begin position="526"/>
        <end position="540"/>
    </location>
</feature>
<dbReference type="Gene3D" id="3.30.565.60">
    <property type="match status" value="1"/>
</dbReference>
<dbReference type="Pfam" id="PF04326">
    <property type="entry name" value="SLFN_AlbA_2"/>
    <property type="match status" value="1"/>
</dbReference>
<feature type="domain" description="Schlafen AlbA-2" evidence="2">
    <location>
        <begin position="14"/>
        <end position="127"/>
    </location>
</feature>
<proteinExistence type="predicted"/>
<evidence type="ECO:0000259" key="3">
    <source>
        <dbReference type="Pfam" id="PF21247"/>
    </source>
</evidence>
<evidence type="ECO:0000259" key="2">
    <source>
        <dbReference type="Pfam" id="PF04326"/>
    </source>
</evidence>
<evidence type="ECO:0000313" key="4">
    <source>
        <dbReference type="EMBL" id="VGO17456.1"/>
    </source>
</evidence>
<reference evidence="4 5" key="1">
    <citation type="submission" date="2019-04" db="EMBL/GenBank/DDBJ databases">
        <authorList>
            <person name="Van Vliet M D."/>
        </authorList>
    </citation>
    <scope>NUCLEOTIDE SEQUENCE [LARGE SCALE GENOMIC DNA]</scope>
    <source>
        <strain evidence="4 5">F1</strain>
    </source>
</reference>